<sequence length="69" mass="7074">MPNTSFTFSIEGMKCGGCVSAVETALNELGNVDDIKVSLEQHQVTVSSSRAADEIAQAITAAGFPASAV</sequence>
<evidence type="ECO:0000313" key="3">
    <source>
        <dbReference type="EMBL" id="VAW94794.1"/>
    </source>
</evidence>
<dbReference type="Pfam" id="PF00403">
    <property type="entry name" value="HMA"/>
    <property type="match status" value="1"/>
</dbReference>
<feature type="domain" description="HMA" evidence="2">
    <location>
        <begin position="4"/>
        <end position="67"/>
    </location>
</feature>
<keyword evidence="1" id="KW-0479">Metal-binding</keyword>
<dbReference type="Gene3D" id="3.30.70.100">
    <property type="match status" value="1"/>
</dbReference>
<gene>
    <name evidence="3" type="ORF">MNBD_GAMMA23-1187</name>
</gene>
<dbReference type="FunFam" id="3.30.70.100:FF:000001">
    <property type="entry name" value="ATPase copper transporting beta"/>
    <property type="match status" value="1"/>
</dbReference>
<dbReference type="GO" id="GO:0046872">
    <property type="term" value="F:metal ion binding"/>
    <property type="evidence" value="ECO:0007669"/>
    <property type="project" value="UniProtKB-KW"/>
</dbReference>
<evidence type="ECO:0000256" key="1">
    <source>
        <dbReference type="ARBA" id="ARBA00022723"/>
    </source>
</evidence>
<evidence type="ECO:0000259" key="2">
    <source>
        <dbReference type="PROSITE" id="PS50846"/>
    </source>
</evidence>
<name>A0A3B1ALP9_9ZZZZ</name>
<dbReference type="SUPFAM" id="SSF55008">
    <property type="entry name" value="HMA, heavy metal-associated domain"/>
    <property type="match status" value="1"/>
</dbReference>
<accession>A0A3B1ALP9</accession>
<dbReference type="InterPro" id="IPR036163">
    <property type="entry name" value="HMA_dom_sf"/>
</dbReference>
<reference evidence="3" key="1">
    <citation type="submission" date="2018-06" db="EMBL/GenBank/DDBJ databases">
        <authorList>
            <person name="Zhirakovskaya E."/>
        </authorList>
    </citation>
    <scope>NUCLEOTIDE SEQUENCE</scope>
</reference>
<protein>
    <submittedName>
        <fullName evidence="3">Lead, cadmium, zinc and mercury transporting ATPase Copper-translocating P-type ATPase</fullName>
        <ecNumber evidence="3">3.6.3.3</ecNumber>
        <ecNumber evidence="3">3.6.3.4</ecNumber>
    </submittedName>
</protein>
<dbReference type="CDD" id="cd00371">
    <property type="entry name" value="HMA"/>
    <property type="match status" value="1"/>
</dbReference>
<organism evidence="3">
    <name type="scientific">hydrothermal vent metagenome</name>
    <dbReference type="NCBI Taxonomy" id="652676"/>
    <lineage>
        <taxon>unclassified sequences</taxon>
        <taxon>metagenomes</taxon>
        <taxon>ecological metagenomes</taxon>
    </lineage>
</organism>
<dbReference type="InterPro" id="IPR006121">
    <property type="entry name" value="HMA_dom"/>
</dbReference>
<dbReference type="EC" id="3.6.3.4" evidence="3"/>
<dbReference type="InterPro" id="IPR017969">
    <property type="entry name" value="Heavy-metal-associated_CS"/>
</dbReference>
<dbReference type="AlphaFoldDB" id="A0A3B1ALP9"/>
<proteinExistence type="predicted"/>
<dbReference type="GO" id="GO:0016787">
    <property type="term" value="F:hydrolase activity"/>
    <property type="evidence" value="ECO:0007669"/>
    <property type="project" value="UniProtKB-KW"/>
</dbReference>
<dbReference type="PROSITE" id="PS01047">
    <property type="entry name" value="HMA_1"/>
    <property type="match status" value="1"/>
</dbReference>
<dbReference type="PROSITE" id="PS50846">
    <property type="entry name" value="HMA_2"/>
    <property type="match status" value="1"/>
</dbReference>
<dbReference type="EMBL" id="UOFT01000040">
    <property type="protein sequence ID" value="VAW94794.1"/>
    <property type="molecule type" value="Genomic_DNA"/>
</dbReference>
<keyword evidence="3" id="KW-0378">Hydrolase</keyword>
<dbReference type="EC" id="3.6.3.3" evidence="3"/>